<dbReference type="InterPro" id="IPR013517">
    <property type="entry name" value="FG-GAP"/>
</dbReference>
<dbReference type="Gene3D" id="2.130.10.130">
    <property type="entry name" value="Integrin alpha, N-terminal"/>
    <property type="match status" value="4"/>
</dbReference>
<dbReference type="Pfam" id="PF07593">
    <property type="entry name" value="UnbV_ASPIC"/>
    <property type="match status" value="1"/>
</dbReference>
<dbReference type="InterPro" id="IPR028994">
    <property type="entry name" value="Integrin_alpha_N"/>
</dbReference>
<organism evidence="3 4">
    <name type="scientific">Poritiphilus flavus</name>
    <dbReference type="NCBI Taxonomy" id="2697053"/>
    <lineage>
        <taxon>Bacteria</taxon>
        <taxon>Pseudomonadati</taxon>
        <taxon>Bacteroidota</taxon>
        <taxon>Flavobacteriia</taxon>
        <taxon>Flavobacteriales</taxon>
        <taxon>Flavobacteriaceae</taxon>
        <taxon>Poritiphilus</taxon>
    </lineage>
</organism>
<keyword evidence="4" id="KW-1185">Reference proteome</keyword>
<keyword evidence="1" id="KW-0732">Signal</keyword>
<dbReference type="PROSITE" id="PS51257">
    <property type="entry name" value="PROKAR_LIPOPROTEIN"/>
    <property type="match status" value="1"/>
</dbReference>
<comment type="caution">
    <text evidence="3">The sequence shown here is derived from an EMBL/GenBank/DDBJ whole genome shotgun (WGS) entry which is preliminary data.</text>
</comment>
<evidence type="ECO:0000313" key="4">
    <source>
        <dbReference type="Proteomes" id="UP000475249"/>
    </source>
</evidence>
<evidence type="ECO:0000313" key="3">
    <source>
        <dbReference type="EMBL" id="NAS14193.1"/>
    </source>
</evidence>
<accession>A0A6L9EHN8</accession>
<sequence>MTVRLFFYILVLLLTFSGCKRNDAVTENTGLEKSTEDKQPPLFKKIAPEKSGVVFSNQLTENLETIENLFNFDYFYNGAGVGMEDLNNDGLLDIFFCGNQVENRLFMNRGDMTFEDVTEKAGINSGKVWSNGVTFADVNQDGWMDVYVSQGGPNPRLERKNLLFINQKNETFLEQGASFGLDDMGISTQSTFFDFDRDGDLDCIVMNENELYGVDPISLYKMVGQSPETEYFNSSHLYRNDSGKFVDVTKSSGIERPIFGLGLMVSDINNDGWSDIYIASDYYIPDALFINNKNGTFSDRIKDFTNQISYYGMGMDIADLNNDARQEIFVLDMASSDHYRAKTLMASMNTRRFDYLTKEAGFHYQYMFNSLQLNLGNDQFNNIAQLTQTAKTDWSWSVLMSDFDQDGLKDIFVTNGYRRYALDNDLQQKVYQAKMRYGQNMPLELKRELYNAMPSEKLPNIMYRNDSGLRFSEVARDWGLADFSFSNGAATGDLDNDGDLDLVVNNMDEGAFLYQNTATERGLGNYLKVKTDGMTSETPARITITYGDKTQFIETKRVRGYMSAHDKVAHFGLGKTSQVDTLRIEWPDGKLIEKYHIPANQFLTFNKADARSKSSDIPASSTRFVQSDPKRVNLDFEHRENIYDDFEKEILLPYKQSTLGPSLTSGDVNGDGKEDLYIGGASGQSGQLYAQTNSGFVKITSSAIENDQLYEDTAATFFDFDGDGDMDLYVVSGGNEFEAFSSLYADRIYLNDGKGNFSKLNSEILSRYPKSGKSVIAIDFDKDGDEDLLVGNRIIPKNYPKHAASTLLRNDNGALTDVTESNAAGLADFGIINQLIVSDFDNDGWDDFIAVGEWSPIGFFQNKEGIFERFVDEDGILDSKGWWFSVAETDVNNDGLKDYVLGNAGLNIKFKAGTEKPFKVYATDFDENGTNDVVLSSKYKGTYVPVRGRECSSQQMPFIKEKFQSYQEFANASLEDVYGGKLEDSYAREVTEFQSVVLINLGDLKFEKKALPVEAQQHPILAIEARDLNQDGYEDLVVAGNIYETEVETPRLDAISGTVLFSDGNNGYISEDAFNSGLYLPGNIKDIKFIELSGSKYLLAARNNGTPLLFEQRK</sequence>
<dbReference type="InterPro" id="IPR011519">
    <property type="entry name" value="UnbV_ASPIC"/>
</dbReference>
<dbReference type="Pfam" id="PF13517">
    <property type="entry name" value="FG-GAP_3"/>
    <property type="match status" value="5"/>
</dbReference>
<dbReference type="SUPFAM" id="SSF69318">
    <property type="entry name" value="Integrin alpha N-terminal domain"/>
    <property type="match status" value="3"/>
</dbReference>
<proteinExistence type="predicted"/>
<dbReference type="Proteomes" id="UP000475249">
    <property type="component" value="Unassembled WGS sequence"/>
</dbReference>
<evidence type="ECO:0000259" key="2">
    <source>
        <dbReference type="Pfam" id="PF07593"/>
    </source>
</evidence>
<evidence type="ECO:0000256" key="1">
    <source>
        <dbReference type="ARBA" id="ARBA00022729"/>
    </source>
</evidence>
<reference evidence="3 4" key="1">
    <citation type="submission" date="2020-01" db="EMBL/GenBank/DDBJ databases">
        <title>Bacteria diversity of Porities sp.</title>
        <authorList>
            <person name="Wang G."/>
        </authorList>
    </citation>
    <scope>NUCLEOTIDE SEQUENCE [LARGE SCALE GENOMIC DNA]</scope>
    <source>
        <strain evidence="3 4">R33</strain>
    </source>
</reference>
<dbReference type="EMBL" id="WXYO01000009">
    <property type="protein sequence ID" value="NAS14193.1"/>
    <property type="molecule type" value="Genomic_DNA"/>
</dbReference>
<dbReference type="PANTHER" id="PTHR16026">
    <property type="entry name" value="CARTILAGE ACIDIC PROTEIN 1"/>
    <property type="match status" value="1"/>
</dbReference>
<dbReference type="PANTHER" id="PTHR16026:SF0">
    <property type="entry name" value="CARTILAGE ACIDIC PROTEIN 1"/>
    <property type="match status" value="1"/>
</dbReference>
<dbReference type="RefSeq" id="WP_161437243.1">
    <property type="nucleotide sequence ID" value="NZ_WXYO01000009.1"/>
</dbReference>
<protein>
    <recommendedName>
        <fullName evidence="2">ASPIC/UnbV domain-containing protein</fullName>
    </recommendedName>
</protein>
<dbReference type="InterPro" id="IPR027039">
    <property type="entry name" value="Crtac1"/>
</dbReference>
<gene>
    <name evidence="3" type="ORF">GTQ38_19440</name>
</gene>
<name>A0A6L9EHN8_9FLAO</name>
<feature type="domain" description="ASPIC/UnbV" evidence="2">
    <location>
        <begin position="540"/>
        <end position="604"/>
    </location>
</feature>
<dbReference type="AlphaFoldDB" id="A0A6L9EHN8"/>